<feature type="region of interest" description="Disordered" evidence="6">
    <location>
        <begin position="77"/>
        <end position="127"/>
    </location>
</feature>
<feature type="region of interest" description="Disordered" evidence="6">
    <location>
        <begin position="715"/>
        <end position="735"/>
    </location>
</feature>
<feature type="domain" description="BRCA2 OB1" evidence="7">
    <location>
        <begin position="1221"/>
        <end position="1353"/>
    </location>
</feature>
<feature type="compositionally biased region" description="Basic and acidic residues" evidence="6">
    <location>
        <begin position="1031"/>
        <end position="1041"/>
    </location>
</feature>
<organism evidence="9 10">
    <name type="scientific">Marchantia polymorpha</name>
    <name type="common">Common liverwort</name>
    <name type="synonym">Marchantia aquatica</name>
    <dbReference type="NCBI Taxonomy" id="3197"/>
    <lineage>
        <taxon>Eukaryota</taxon>
        <taxon>Viridiplantae</taxon>
        <taxon>Streptophyta</taxon>
        <taxon>Embryophyta</taxon>
        <taxon>Marchantiophyta</taxon>
        <taxon>Marchantiopsida</taxon>
        <taxon>Marchantiidae</taxon>
        <taxon>Marchantiales</taxon>
        <taxon>Marchantiaceae</taxon>
        <taxon>Marchantia</taxon>
    </lineage>
</organism>
<dbReference type="Gene3D" id="2.40.50.140">
    <property type="entry name" value="Nucleic acid-binding proteins"/>
    <property type="match status" value="3"/>
</dbReference>
<dbReference type="SUPFAM" id="SSF81878">
    <property type="entry name" value="BRCA2 tower domain"/>
    <property type="match status" value="1"/>
</dbReference>
<keyword evidence="2" id="KW-0227">DNA damage</keyword>
<keyword evidence="4" id="KW-0233">DNA recombination</keyword>
<sequence>MSSRLESKEVQIWESPPKSQTRMKLSQDSNPNSRMWSYGVVETRYSFISTVTPIETTGERFAPSLQILKDQLDAETKKYPPSQDAAPACAGSKRRLEPTHEQDYVSSDGSGNCAKMKSSMSKPPAFKASTIRTSTQRRVRFLPDARADEQAVEGSASQEEVEEHTFPVLKKGRLSFGGSDVIQGLLARRESAPGPASICGERELSQIARPRALIVTPKVPEEVAPGKGVRTTELKFDPQVRMSDETRQNGSLMTPNSGTTSSVNDCEAQTKESRYGTLPVTLKRPELVSSVETLNKKAKRNADQSIAALWPTAGPGCAGPVRFPDESEGTLPSPVVPYCESRTRRQVPAVFEDSLVQDSQDDSESEGFPVAQNSSIKGCPKLGDISPQSFVRSSLPVRPPCDQNVENRVESVGNAERTHFDERPQREAVDRGCATDGVFRRPEGAKFSRSSCTGSRAESLDGLGAQVTVNDFYPGQEKRGECRGPMPPNGEGAACDSSSIRGYDAMPINNEELWRLGPPEFVSSRPAHGCGKVQELELFSNAFRTGKGNPVQISASAISRVASLFEDVSPGRESRANVFTPPKCAARNKTVSSSPALADAHSLQSVRKNLYHSSLSVQDVDCPEISLVHQARKAGTQGKTASLFQTARGLPVHVSAESIQRVQPIFSTPETLPSKEDVMILKPSVEDEGLAHNSRSGALSSRAVKGRANPSIIGGVNDGAIGRRDSSGTGSAGASRSNLFRTARDTPVTISSAALQKILNIFEDEDLTPPPSREGVGAIPRDLEEKSATSIPSTLPAAGFLVPVKNQDTSRELLSGCRHDANSLPRVIPPEVTTLHGTTPMRGFRTGFSTDHPEFTENAEPKSKLSPGEVVLRERANYIRYQWDRIFEPRLGFSLESRANRDISGSFAVEAGLGKSAALNHATIEESPYLAGSRHAEVRKDASLEGGNGSFSFKGSSGRTLTISSAAKAKAEALLKLGPEFVTPPKFEARKPSFEFRTKASKSDARSLLEVEERKQYTSAVNHGRKQAINDVDKRAQEKSESGSGRGSRAFKAPRILRPSLSLPDRRKYIGFQPGIVTAARRNFILPDGLHYLHEKKSRIKRGRLQLSEYFGGPPHPGAKTLSNLSKEVLSITADTAETYRIPDGGTGVSVDEVWIMLKDLGADQRYASKGWVANHFKWIVWKLASYDRRFPRPKACLLTLSSVLNELRYRYDRELNGERSALKRVTERDSSAGHTMVLCVSAVRSVKDIEHFYEIWIENRDNAEGNKAKLPPAGVIEVTDGWYRLNAHVDVPLARRIHSGKLKAGQKIVVCGATLEGLSDGLPPLQAFDNAYLCINSNGVRRARWDQRLGFCGTATPLAFKCITHDGGVIPHTYVAITRRYPLLHRENRLAGGGYVLRSERAEDLAAHDFDKRRAKVAEEAIQKLEDRDSSSDEGAKLFFALETTTDPESLLLGMTRSQLDAFAAFKARREESRQVLTGDLIRNALELHGLASREVTPTFKVRVVGLNRKGDPGSDKDGLVTIWHATEELQEQLQEGKVFCVYGLRPSTKGSYHSFNSTRWQPVSFSTLEKHFEFPYVPRFPLPISNLSEYMPCREFDVVGLVLLVTDPVTRDTFRGRAKSQWAFMTDGSCAKGDAADAWEETQVLAIEISWPEQAFVSFEKTLVGSVVGYCNLWLKHRDQSNRLWVAEATERSHYSSKMTSPAFRHLTGAALEVQKWSKLNSWNVDILQSDVEQLAVHFENPSSA</sequence>
<dbReference type="InterPro" id="IPR012340">
    <property type="entry name" value="NA-bd_OB-fold"/>
</dbReference>
<dbReference type="OrthoDB" id="21095at2759"/>
<dbReference type="InterPro" id="IPR036315">
    <property type="entry name" value="BRCA2_hlx_sf"/>
</dbReference>
<keyword evidence="5" id="KW-0234">DNA repair</keyword>
<evidence type="ECO:0000256" key="6">
    <source>
        <dbReference type="SAM" id="MobiDB-lite"/>
    </source>
</evidence>
<dbReference type="GO" id="GO:0006355">
    <property type="term" value="P:regulation of DNA-templated transcription"/>
    <property type="evidence" value="ECO:0000318"/>
    <property type="project" value="GO_Central"/>
</dbReference>
<name>A0A2R6X026_MARPO</name>
<dbReference type="GO" id="GO:0005634">
    <property type="term" value="C:nucleus"/>
    <property type="evidence" value="ECO:0000318"/>
    <property type="project" value="GO_Central"/>
</dbReference>
<feature type="region of interest" description="Disordered" evidence="6">
    <location>
        <begin position="357"/>
        <end position="379"/>
    </location>
</feature>
<feature type="domain" description="Breast cancer type 2 susceptibility protein helical" evidence="8">
    <location>
        <begin position="1139"/>
        <end position="1216"/>
    </location>
</feature>
<dbReference type="InterPro" id="IPR015252">
    <property type="entry name" value="BRCA2_hlx"/>
</dbReference>
<dbReference type="PANTHER" id="PTHR11289:SF0">
    <property type="entry name" value="BREAST CANCER TYPE 2 SUSCEPTIBILITY PROTEIN"/>
    <property type="match status" value="1"/>
</dbReference>
<evidence type="ECO:0000256" key="4">
    <source>
        <dbReference type="ARBA" id="ARBA00023172"/>
    </source>
</evidence>
<reference evidence="10" key="1">
    <citation type="journal article" date="2017" name="Cell">
        <title>Insights into land plant evolution garnered from the Marchantia polymorpha genome.</title>
        <authorList>
            <person name="Bowman J.L."/>
            <person name="Kohchi T."/>
            <person name="Yamato K.T."/>
            <person name="Jenkins J."/>
            <person name="Shu S."/>
            <person name="Ishizaki K."/>
            <person name="Yamaoka S."/>
            <person name="Nishihama R."/>
            <person name="Nakamura Y."/>
            <person name="Berger F."/>
            <person name="Adam C."/>
            <person name="Aki S.S."/>
            <person name="Althoff F."/>
            <person name="Araki T."/>
            <person name="Arteaga-Vazquez M.A."/>
            <person name="Balasubrmanian S."/>
            <person name="Barry K."/>
            <person name="Bauer D."/>
            <person name="Boehm C.R."/>
            <person name="Briginshaw L."/>
            <person name="Caballero-Perez J."/>
            <person name="Catarino B."/>
            <person name="Chen F."/>
            <person name="Chiyoda S."/>
            <person name="Chovatia M."/>
            <person name="Davies K.M."/>
            <person name="Delmans M."/>
            <person name="Demura T."/>
            <person name="Dierschke T."/>
            <person name="Dolan L."/>
            <person name="Dorantes-Acosta A.E."/>
            <person name="Eklund D.M."/>
            <person name="Florent S.N."/>
            <person name="Flores-Sandoval E."/>
            <person name="Fujiyama A."/>
            <person name="Fukuzawa H."/>
            <person name="Galik B."/>
            <person name="Grimanelli D."/>
            <person name="Grimwood J."/>
            <person name="Grossniklaus U."/>
            <person name="Hamada T."/>
            <person name="Haseloff J."/>
            <person name="Hetherington A.J."/>
            <person name="Higo A."/>
            <person name="Hirakawa Y."/>
            <person name="Hundley H.N."/>
            <person name="Ikeda Y."/>
            <person name="Inoue K."/>
            <person name="Inoue S.I."/>
            <person name="Ishida S."/>
            <person name="Jia Q."/>
            <person name="Kakita M."/>
            <person name="Kanazawa T."/>
            <person name="Kawai Y."/>
            <person name="Kawashima T."/>
            <person name="Kennedy M."/>
            <person name="Kinose K."/>
            <person name="Kinoshita T."/>
            <person name="Kohara Y."/>
            <person name="Koide E."/>
            <person name="Komatsu K."/>
            <person name="Kopischke S."/>
            <person name="Kubo M."/>
            <person name="Kyozuka J."/>
            <person name="Lagercrantz U."/>
            <person name="Lin S.S."/>
            <person name="Lindquist E."/>
            <person name="Lipzen A.M."/>
            <person name="Lu C.W."/>
            <person name="De Luna E."/>
            <person name="Martienssen R.A."/>
            <person name="Minamino N."/>
            <person name="Mizutani M."/>
            <person name="Mizutani M."/>
            <person name="Mochizuki N."/>
            <person name="Monte I."/>
            <person name="Mosher R."/>
            <person name="Nagasaki H."/>
            <person name="Nakagami H."/>
            <person name="Naramoto S."/>
            <person name="Nishitani K."/>
            <person name="Ohtani M."/>
            <person name="Okamoto T."/>
            <person name="Okumura M."/>
            <person name="Phillips J."/>
            <person name="Pollak B."/>
            <person name="Reinders A."/>
            <person name="Rovekamp M."/>
            <person name="Sano R."/>
            <person name="Sawa S."/>
            <person name="Schmid M.W."/>
            <person name="Shirakawa M."/>
            <person name="Solano R."/>
            <person name="Spunde A."/>
            <person name="Suetsugu N."/>
            <person name="Sugano S."/>
            <person name="Sugiyama A."/>
            <person name="Sun R."/>
            <person name="Suzuki Y."/>
            <person name="Takenaka M."/>
            <person name="Takezawa D."/>
            <person name="Tomogane H."/>
            <person name="Tsuzuki M."/>
            <person name="Ueda T."/>
            <person name="Umeda M."/>
            <person name="Ward J.M."/>
            <person name="Watanabe Y."/>
            <person name="Yazaki K."/>
            <person name="Yokoyama R."/>
            <person name="Yoshitake Y."/>
            <person name="Yotsui I."/>
            <person name="Zachgo S."/>
            <person name="Schmutz J."/>
        </authorList>
    </citation>
    <scope>NUCLEOTIDE SEQUENCE [LARGE SCALE GENOMIC DNA]</scope>
    <source>
        <strain evidence="10">Tak-1</strain>
    </source>
</reference>
<gene>
    <name evidence="9" type="ORF">MARPO_0045s0096</name>
</gene>
<evidence type="ECO:0000313" key="10">
    <source>
        <dbReference type="Proteomes" id="UP000244005"/>
    </source>
</evidence>
<dbReference type="GO" id="GO:0003697">
    <property type="term" value="F:single-stranded DNA binding"/>
    <property type="evidence" value="ECO:0000318"/>
    <property type="project" value="GO_Central"/>
</dbReference>
<dbReference type="GO" id="GO:0000724">
    <property type="term" value="P:double-strand break repair via homologous recombination"/>
    <property type="evidence" value="ECO:0000318"/>
    <property type="project" value="GO_Central"/>
</dbReference>
<evidence type="ECO:0000256" key="3">
    <source>
        <dbReference type="ARBA" id="ARBA00023125"/>
    </source>
</evidence>
<evidence type="ECO:0000313" key="9">
    <source>
        <dbReference type="EMBL" id="PTQ39442.1"/>
    </source>
</evidence>
<dbReference type="Gramene" id="Mp6g19670.1">
    <property type="protein sequence ID" value="Mp6g19670.1.cds"/>
    <property type="gene ID" value="Mp6g19670"/>
</dbReference>
<evidence type="ECO:0000256" key="2">
    <source>
        <dbReference type="ARBA" id="ARBA00022763"/>
    </source>
</evidence>
<dbReference type="SUPFAM" id="SSF81872">
    <property type="entry name" value="BRCA2 helical domain"/>
    <property type="match status" value="1"/>
</dbReference>
<feature type="region of interest" description="Disordered" evidence="6">
    <location>
        <begin position="1019"/>
        <end position="1051"/>
    </location>
</feature>
<feature type="compositionally biased region" description="Basic and acidic residues" evidence="6">
    <location>
        <begin position="94"/>
        <end position="103"/>
    </location>
</feature>
<feature type="compositionally biased region" description="Basic and acidic residues" evidence="6">
    <location>
        <begin position="1"/>
        <end position="11"/>
    </location>
</feature>
<keyword evidence="10" id="KW-1185">Reference proteome</keyword>
<dbReference type="PROSITE" id="PS50138">
    <property type="entry name" value="BRCA2_REPEAT"/>
    <property type="match status" value="3"/>
</dbReference>
<evidence type="ECO:0008006" key="11">
    <source>
        <dbReference type="Google" id="ProtNLM"/>
    </source>
</evidence>
<evidence type="ECO:0000259" key="8">
    <source>
        <dbReference type="Pfam" id="PF09169"/>
    </source>
</evidence>
<feature type="compositionally biased region" description="Polar residues" evidence="6">
    <location>
        <begin position="248"/>
        <end position="264"/>
    </location>
</feature>
<dbReference type="PANTHER" id="PTHR11289">
    <property type="entry name" value="BREAST CANCER TYPE 2 SUSCEPTIBILITY PROTEIN BRCA2"/>
    <property type="match status" value="1"/>
</dbReference>
<dbReference type="Pfam" id="PF09103">
    <property type="entry name" value="BRCA-2_OB1"/>
    <property type="match status" value="1"/>
</dbReference>
<dbReference type="Pfam" id="PF09169">
    <property type="entry name" value="BRCA-2_helical"/>
    <property type="match status" value="1"/>
</dbReference>
<feature type="region of interest" description="Disordered" evidence="6">
    <location>
        <begin position="245"/>
        <end position="274"/>
    </location>
</feature>
<keyword evidence="1" id="KW-0677">Repeat</keyword>
<dbReference type="Proteomes" id="UP000244005">
    <property type="component" value="Unassembled WGS sequence"/>
</dbReference>
<dbReference type="EMBL" id="KZ772717">
    <property type="protein sequence ID" value="PTQ39442.1"/>
    <property type="molecule type" value="Genomic_DNA"/>
</dbReference>
<dbReference type="CDD" id="cd04493">
    <property type="entry name" value="BRCA2DBD_OB1"/>
    <property type="match status" value="1"/>
</dbReference>
<evidence type="ECO:0000256" key="5">
    <source>
        <dbReference type="ARBA" id="ARBA00023204"/>
    </source>
</evidence>
<dbReference type="SUPFAM" id="SSF50249">
    <property type="entry name" value="Nucleic acid-binding proteins"/>
    <property type="match status" value="3"/>
</dbReference>
<keyword evidence="3" id="KW-0238">DNA-binding</keyword>
<dbReference type="InterPro" id="IPR015525">
    <property type="entry name" value="BRCA2"/>
</dbReference>
<protein>
    <recommendedName>
        <fullName evidence="11">Tower domain-containing protein</fullName>
    </recommendedName>
</protein>
<feature type="compositionally biased region" description="Polar residues" evidence="6">
    <location>
        <begin position="17"/>
        <end position="33"/>
    </location>
</feature>
<evidence type="ECO:0000256" key="1">
    <source>
        <dbReference type="ARBA" id="ARBA00022737"/>
    </source>
</evidence>
<evidence type="ECO:0000259" key="7">
    <source>
        <dbReference type="Pfam" id="PF09103"/>
    </source>
</evidence>
<dbReference type="InterPro" id="IPR015187">
    <property type="entry name" value="BRCA2_OB_1"/>
</dbReference>
<feature type="region of interest" description="Disordered" evidence="6">
    <location>
        <begin position="1"/>
        <end position="33"/>
    </location>
</feature>
<accession>A0A2R6X026</accession>
<proteinExistence type="predicted"/>
<dbReference type="InterPro" id="IPR002093">
    <property type="entry name" value="BRCA2_repeat"/>
</dbReference>